<dbReference type="Gene3D" id="1.10.10.10">
    <property type="entry name" value="Winged helix-like DNA-binding domain superfamily/Winged helix DNA-binding domain"/>
    <property type="match status" value="1"/>
</dbReference>
<dbReference type="InterPro" id="IPR046335">
    <property type="entry name" value="LacI/GalR-like_sensor"/>
</dbReference>
<dbReference type="GO" id="GO:0003700">
    <property type="term" value="F:DNA-binding transcription factor activity"/>
    <property type="evidence" value="ECO:0007669"/>
    <property type="project" value="InterPro"/>
</dbReference>
<dbReference type="eggNOG" id="COG1609">
    <property type="taxonomic scope" value="Bacteria"/>
</dbReference>
<dbReference type="CDD" id="cd06267">
    <property type="entry name" value="PBP1_LacI_sugar_binding-like"/>
    <property type="match status" value="1"/>
</dbReference>
<accession>A6DJT5</accession>
<dbReference type="InterPro" id="IPR028082">
    <property type="entry name" value="Peripla_BP_I"/>
</dbReference>
<organism evidence="5 6">
    <name type="scientific">Lentisphaera araneosa HTCC2155</name>
    <dbReference type="NCBI Taxonomy" id="313628"/>
    <lineage>
        <taxon>Bacteria</taxon>
        <taxon>Pseudomonadati</taxon>
        <taxon>Lentisphaerota</taxon>
        <taxon>Lentisphaeria</taxon>
        <taxon>Lentisphaerales</taxon>
        <taxon>Lentisphaeraceae</taxon>
        <taxon>Lentisphaera</taxon>
    </lineage>
</organism>
<dbReference type="CDD" id="cd07377">
    <property type="entry name" value="WHTH_GntR"/>
    <property type="match status" value="1"/>
</dbReference>
<dbReference type="InterPro" id="IPR036388">
    <property type="entry name" value="WH-like_DNA-bd_sf"/>
</dbReference>
<dbReference type="SUPFAM" id="SSF53822">
    <property type="entry name" value="Periplasmic binding protein-like I"/>
    <property type="match status" value="1"/>
</dbReference>
<keyword evidence="3" id="KW-0804">Transcription</keyword>
<dbReference type="PANTHER" id="PTHR30146">
    <property type="entry name" value="LACI-RELATED TRANSCRIPTIONAL REPRESSOR"/>
    <property type="match status" value="1"/>
</dbReference>
<feature type="domain" description="HTH gntR-type" evidence="4">
    <location>
        <begin position="5"/>
        <end position="73"/>
    </location>
</feature>
<dbReference type="Pfam" id="PF13377">
    <property type="entry name" value="Peripla_BP_3"/>
    <property type="match status" value="1"/>
</dbReference>
<evidence type="ECO:0000313" key="6">
    <source>
        <dbReference type="Proteomes" id="UP000004947"/>
    </source>
</evidence>
<evidence type="ECO:0000256" key="3">
    <source>
        <dbReference type="ARBA" id="ARBA00023163"/>
    </source>
</evidence>
<dbReference type="InterPro" id="IPR036390">
    <property type="entry name" value="WH_DNA-bd_sf"/>
</dbReference>
<keyword evidence="6" id="KW-1185">Reference proteome</keyword>
<dbReference type="SUPFAM" id="SSF46785">
    <property type="entry name" value="Winged helix' DNA-binding domain"/>
    <property type="match status" value="1"/>
</dbReference>
<evidence type="ECO:0000313" key="5">
    <source>
        <dbReference type="EMBL" id="EDM28159.1"/>
    </source>
</evidence>
<comment type="caution">
    <text evidence="5">The sequence shown here is derived from an EMBL/GenBank/DDBJ whole genome shotgun (WGS) entry which is preliminary data.</text>
</comment>
<dbReference type="EMBL" id="ABCK01000006">
    <property type="protein sequence ID" value="EDM28159.1"/>
    <property type="molecule type" value="Genomic_DNA"/>
</dbReference>
<dbReference type="Pfam" id="PF00392">
    <property type="entry name" value="GntR"/>
    <property type="match status" value="1"/>
</dbReference>
<keyword evidence="1" id="KW-0805">Transcription regulation</keyword>
<evidence type="ECO:0000256" key="2">
    <source>
        <dbReference type="ARBA" id="ARBA00023125"/>
    </source>
</evidence>
<dbReference type="Proteomes" id="UP000004947">
    <property type="component" value="Unassembled WGS sequence"/>
</dbReference>
<protein>
    <submittedName>
        <fullName evidence="5">Transcriptional regulator</fullName>
    </submittedName>
</protein>
<gene>
    <name evidence="5" type="ORF">LNTAR_12421</name>
</gene>
<dbReference type="AlphaFoldDB" id="A6DJT5"/>
<dbReference type="RefSeq" id="WP_007278151.1">
    <property type="nucleotide sequence ID" value="NZ_ABCK01000006.1"/>
</dbReference>
<name>A6DJT5_9BACT</name>
<dbReference type="InterPro" id="IPR000524">
    <property type="entry name" value="Tscrpt_reg_HTH_GntR"/>
</dbReference>
<dbReference type="Gene3D" id="3.40.50.2300">
    <property type="match status" value="2"/>
</dbReference>
<evidence type="ECO:0000256" key="1">
    <source>
        <dbReference type="ARBA" id="ARBA00023015"/>
    </source>
</evidence>
<reference evidence="5 6" key="1">
    <citation type="journal article" date="2010" name="J. Bacteriol.">
        <title>Genome sequence of Lentisphaera araneosa HTCC2155T, the type species of the order Lentisphaerales in the phylum Lentisphaerae.</title>
        <authorList>
            <person name="Thrash J.C."/>
            <person name="Cho J.C."/>
            <person name="Vergin K.L."/>
            <person name="Morris R.M."/>
            <person name="Giovannoni S.J."/>
        </authorList>
    </citation>
    <scope>NUCLEOTIDE SEQUENCE [LARGE SCALE GENOMIC DNA]</scope>
    <source>
        <strain evidence="5 6">HTCC2155</strain>
    </source>
</reference>
<evidence type="ECO:0000259" key="4">
    <source>
        <dbReference type="PROSITE" id="PS50949"/>
    </source>
</evidence>
<keyword evidence="2" id="KW-0238">DNA-binding</keyword>
<dbReference type="SMART" id="SM00345">
    <property type="entry name" value="HTH_GNTR"/>
    <property type="match status" value="1"/>
</dbReference>
<dbReference type="PROSITE" id="PS50949">
    <property type="entry name" value="HTH_GNTR"/>
    <property type="match status" value="1"/>
</dbReference>
<proteinExistence type="predicted"/>
<dbReference type="GO" id="GO:0000976">
    <property type="term" value="F:transcription cis-regulatory region binding"/>
    <property type="evidence" value="ECO:0007669"/>
    <property type="project" value="TreeGrafter"/>
</dbReference>
<sequence length="365" mass="40470">MKSRKNKTQEIYEFLKQEIESGAYEMGELLPTDLQISEKFKTSRPTVAKAVQRLVDENVLARKAGFGTYLKNKPQVGGSDDKITLGLLIPSLGETEIFEPICGQIASLADSYNFNLLWGNTGSSLDKSAAAAEQLAHKYIKEAVDGVFFTPIELHQDSEVINARILELFKNAHIPVTLLDRDVVQAPLKSEYDLIGINNIEAGYLIGSHLVEKKCRSIAFITRPHIASTVHMRLMGLREAILQAGLPHDSVEELIVEEDIDNLARQISSEKRFDALAIYNDAAAAELSIALDQLGVNIPQDIKICAFDDVKYAKLLKTPLTTYRQPCRDIGATAVEIMISRIKNPSLSARKVLLHGELIIRESSK</sequence>
<dbReference type="PANTHER" id="PTHR30146:SF109">
    <property type="entry name" value="HTH-TYPE TRANSCRIPTIONAL REGULATOR GALS"/>
    <property type="match status" value="1"/>
</dbReference>
<dbReference type="STRING" id="313628.LNTAR_12421"/>
<dbReference type="OrthoDB" id="9772505at2"/>